<sequence>MGHVLDKSFSSEDACRMLPALEMLISSVNCRIYSETSIKDYITQKINLSTLTENAEFCGMFSTELRLKHLISLYERVESMKTYSFDDIDNKYKKSLSQHMEMRLLRVIDFDEQFHNQISSCELLIALERFLVRYLMVESSEYIATENKLADYINDENFSCWPSISSLEFAKKIVSI</sequence>
<gene>
    <name evidence="1" type="ORF">RPERSI_LOCUS24396</name>
</gene>
<keyword evidence="2" id="KW-1185">Reference proteome</keyword>
<reference evidence="1" key="1">
    <citation type="submission" date="2021-06" db="EMBL/GenBank/DDBJ databases">
        <authorList>
            <person name="Kallberg Y."/>
            <person name="Tangrot J."/>
            <person name="Rosling A."/>
        </authorList>
    </citation>
    <scope>NUCLEOTIDE SEQUENCE</scope>
    <source>
        <strain evidence="1">MA461A</strain>
    </source>
</reference>
<accession>A0ACA9RYA3</accession>
<dbReference type="EMBL" id="CAJVQC010078227">
    <property type="protein sequence ID" value="CAG8816170.1"/>
    <property type="molecule type" value="Genomic_DNA"/>
</dbReference>
<comment type="caution">
    <text evidence="1">The sequence shown here is derived from an EMBL/GenBank/DDBJ whole genome shotgun (WGS) entry which is preliminary data.</text>
</comment>
<proteinExistence type="predicted"/>
<name>A0ACA9RYA3_9GLOM</name>
<evidence type="ECO:0000313" key="1">
    <source>
        <dbReference type="EMBL" id="CAG8816170.1"/>
    </source>
</evidence>
<protein>
    <submittedName>
        <fullName evidence="1">10969_t:CDS:1</fullName>
    </submittedName>
</protein>
<organism evidence="1 2">
    <name type="scientific">Racocetra persica</name>
    <dbReference type="NCBI Taxonomy" id="160502"/>
    <lineage>
        <taxon>Eukaryota</taxon>
        <taxon>Fungi</taxon>
        <taxon>Fungi incertae sedis</taxon>
        <taxon>Mucoromycota</taxon>
        <taxon>Glomeromycotina</taxon>
        <taxon>Glomeromycetes</taxon>
        <taxon>Diversisporales</taxon>
        <taxon>Gigasporaceae</taxon>
        <taxon>Racocetra</taxon>
    </lineage>
</organism>
<evidence type="ECO:0000313" key="2">
    <source>
        <dbReference type="Proteomes" id="UP000789920"/>
    </source>
</evidence>
<dbReference type="Proteomes" id="UP000789920">
    <property type="component" value="Unassembled WGS sequence"/>
</dbReference>